<dbReference type="RefSeq" id="WP_057823737.1">
    <property type="nucleotide sequence ID" value="NZ_AZEA01000003.1"/>
</dbReference>
<evidence type="ECO:0000313" key="1">
    <source>
        <dbReference type="EMBL" id="KRK89151.1"/>
    </source>
</evidence>
<dbReference type="InterPro" id="IPR024096">
    <property type="entry name" value="NO_sig/Golgi_transp_ligand-bd"/>
</dbReference>
<proteinExistence type="predicted"/>
<sequence length="174" mass="19918">MDNEVYKSFINDDTMKSLLGQELIRDSLIPEILGKDAHEISYWAGKHLARNHRLATYEDLETFFKQFKFGDLKLLKRSGNQISWRLSGEIVAQRLKSFEDPDFYLESGFIAQSCQYILNQQAEAELEKSNVNKGFVLLSTYLSPDKPADGQEASSIFEIVEPDKNDDADQNKTN</sequence>
<dbReference type="InterPro" id="IPR019642">
    <property type="entry name" value="DUF2507"/>
</dbReference>
<accession>A0A0R1KZX3</accession>
<keyword evidence="2" id="KW-1185">Reference proteome</keyword>
<protein>
    <recommendedName>
        <fullName evidence="3">DUF2507 domain-containing protein</fullName>
    </recommendedName>
</protein>
<dbReference type="Gene3D" id="3.30.1380.20">
    <property type="entry name" value="Trafficking protein particle complex subunit 3"/>
    <property type="match status" value="1"/>
</dbReference>
<dbReference type="EMBL" id="AZEA01000003">
    <property type="protein sequence ID" value="KRK89151.1"/>
    <property type="molecule type" value="Genomic_DNA"/>
</dbReference>
<evidence type="ECO:0008006" key="3">
    <source>
        <dbReference type="Google" id="ProtNLM"/>
    </source>
</evidence>
<dbReference type="Proteomes" id="UP000051581">
    <property type="component" value="Unassembled WGS sequence"/>
</dbReference>
<dbReference type="Pfam" id="PF10702">
    <property type="entry name" value="DUF2507"/>
    <property type="match status" value="1"/>
</dbReference>
<gene>
    <name evidence="1" type="ORF">FD17_GL001638</name>
</gene>
<dbReference type="SUPFAM" id="SSF111126">
    <property type="entry name" value="Ligand-binding domain in the NO signalling and Golgi transport"/>
    <property type="match status" value="1"/>
</dbReference>
<comment type="caution">
    <text evidence="1">The sequence shown here is derived from an EMBL/GenBank/DDBJ whole genome shotgun (WGS) entry which is preliminary data.</text>
</comment>
<reference evidence="1 2" key="1">
    <citation type="journal article" date="2015" name="Genome Announc.">
        <title>Expanding the biotechnology potential of lactobacilli through comparative genomics of 213 strains and associated genera.</title>
        <authorList>
            <person name="Sun Z."/>
            <person name="Harris H.M."/>
            <person name="McCann A."/>
            <person name="Guo C."/>
            <person name="Argimon S."/>
            <person name="Zhang W."/>
            <person name="Yang X."/>
            <person name="Jeffery I.B."/>
            <person name="Cooney J.C."/>
            <person name="Kagawa T.F."/>
            <person name="Liu W."/>
            <person name="Song Y."/>
            <person name="Salvetti E."/>
            <person name="Wrobel A."/>
            <person name="Rasinkangas P."/>
            <person name="Parkhill J."/>
            <person name="Rea M.C."/>
            <person name="O'Sullivan O."/>
            <person name="Ritari J."/>
            <person name="Douillard F.P."/>
            <person name="Paul Ross R."/>
            <person name="Yang R."/>
            <person name="Briner A.E."/>
            <person name="Felis G.E."/>
            <person name="de Vos W.M."/>
            <person name="Barrangou R."/>
            <person name="Klaenhammer T.R."/>
            <person name="Caufield P.W."/>
            <person name="Cui Y."/>
            <person name="Zhang H."/>
            <person name="O'Toole P.W."/>
        </authorList>
    </citation>
    <scope>NUCLEOTIDE SEQUENCE [LARGE SCALE GENOMIC DNA]</scope>
    <source>
        <strain evidence="1 2">DSM 19904</strain>
    </source>
</reference>
<dbReference type="OrthoDB" id="2965348at2"/>
<name>A0A0R1KZX3_9LACO</name>
<organism evidence="1 2">
    <name type="scientific">Lentilactobacillus sunkii DSM 19904</name>
    <dbReference type="NCBI Taxonomy" id="1423808"/>
    <lineage>
        <taxon>Bacteria</taxon>
        <taxon>Bacillati</taxon>
        <taxon>Bacillota</taxon>
        <taxon>Bacilli</taxon>
        <taxon>Lactobacillales</taxon>
        <taxon>Lactobacillaceae</taxon>
        <taxon>Lentilactobacillus</taxon>
    </lineage>
</organism>
<dbReference type="PATRIC" id="fig|1423808.3.peg.1658"/>
<evidence type="ECO:0000313" key="2">
    <source>
        <dbReference type="Proteomes" id="UP000051581"/>
    </source>
</evidence>
<dbReference type="AlphaFoldDB" id="A0A0R1KZX3"/>